<feature type="DNA-binding region" description="H-T-H motif" evidence="5">
    <location>
        <begin position="42"/>
        <end position="61"/>
    </location>
</feature>
<dbReference type="Gene3D" id="1.10.357.10">
    <property type="entry name" value="Tetracycline Repressor, domain 2"/>
    <property type="match status" value="1"/>
</dbReference>
<keyword evidence="3 5" id="KW-0238">DNA-binding</keyword>
<proteinExistence type="predicted"/>
<evidence type="ECO:0000313" key="7">
    <source>
        <dbReference type="EMBL" id="MBS3650248.1"/>
    </source>
</evidence>
<evidence type="ECO:0000256" key="3">
    <source>
        <dbReference type="ARBA" id="ARBA00023125"/>
    </source>
</evidence>
<name>A0A942DZF4_9HYPH</name>
<evidence type="ECO:0000256" key="5">
    <source>
        <dbReference type="PROSITE-ProRule" id="PRU00335"/>
    </source>
</evidence>
<comment type="caution">
    <text evidence="7">The sequence shown here is derived from an EMBL/GenBank/DDBJ whole genome shotgun (WGS) entry which is preliminary data.</text>
</comment>
<dbReference type="AlphaFoldDB" id="A0A942DZF4"/>
<gene>
    <name evidence="7" type="ORF">KEU06_16665</name>
</gene>
<reference evidence="7" key="1">
    <citation type="submission" date="2021-04" db="EMBL/GenBank/DDBJ databases">
        <title>Pseudaminobacter soli sp. nov., isolated from paddy soil contaminated by heavy metals.</title>
        <authorList>
            <person name="Zhang K."/>
        </authorList>
    </citation>
    <scope>NUCLEOTIDE SEQUENCE</scope>
    <source>
        <strain evidence="7">19-2017</strain>
    </source>
</reference>
<organism evidence="7 8">
    <name type="scientific">Pseudaminobacter soli</name>
    <name type="common">ex Zhang et al. 2022</name>
    <dbReference type="NCBI Taxonomy" id="2831468"/>
    <lineage>
        <taxon>Bacteria</taxon>
        <taxon>Pseudomonadati</taxon>
        <taxon>Pseudomonadota</taxon>
        <taxon>Alphaproteobacteria</taxon>
        <taxon>Hyphomicrobiales</taxon>
        <taxon>Phyllobacteriaceae</taxon>
        <taxon>Pseudaminobacter</taxon>
    </lineage>
</organism>
<dbReference type="PANTHER" id="PTHR30055:SF228">
    <property type="entry name" value="TRANSCRIPTIONAL REGULATOR-RELATED"/>
    <property type="match status" value="1"/>
</dbReference>
<dbReference type="GO" id="GO:0003700">
    <property type="term" value="F:DNA-binding transcription factor activity"/>
    <property type="evidence" value="ECO:0007669"/>
    <property type="project" value="TreeGrafter"/>
</dbReference>
<dbReference type="Proteomes" id="UP000680348">
    <property type="component" value="Unassembled WGS sequence"/>
</dbReference>
<evidence type="ECO:0000259" key="6">
    <source>
        <dbReference type="PROSITE" id="PS50977"/>
    </source>
</evidence>
<evidence type="ECO:0000256" key="1">
    <source>
        <dbReference type="ARBA" id="ARBA00022491"/>
    </source>
</evidence>
<dbReference type="PANTHER" id="PTHR30055">
    <property type="entry name" value="HTH-TYPE TRANSCRIPTIONAL REGULATOR RUTR"/>
    <property type="match status" value="1"/>
</dbReference>
<evidence type="ECO:0000256" key="2">
    <source>
        <dbReference type="ARBA" id="ARBA00023015"/>
    </source>
</evidence>
<keyword evidence="4" id="KW-0804">Transcription</keyword>
<keyword evidence="2" id="KW-0805">Transcription regulation</keyword>
<accession>A0A942DZF4</accession>
<dbReference type="InterPro" id="IPR036271">
    <property type="entry name" value="Tet_transcr_reg_TetR-rel_C_sf"/>
</dbReference>
<dbReference type="Pfam" id="PF00440">
    <property type="entry name" value="TetR_N"/>
    <property type="match status" value="1"/>
</dbReference>
<dbReference type="Pfam" id="PF13977">
    <property type="entry name" value="TetR_C_6"/>
    <property type="match status" value="1"/>
</dbReference>
<sequence length="218" mass="23984">MPSTNQKKPRAHFRRVAPDDRARQLAEATLRCIQKKGSAGISARQIAAEAGVTQGLITHHFGEIGELVAYAFDVMSEGLLEAIMAATEAAPNTPQARLEAYIQASFSQSFFDQEVLRVWVVFWGLILHSPRMSSSQKREYSGFLTSIERLLIDLAANEGFVIADTRLAAIAFNALLDGLWLAWCLNPEAFRPEEGAALCRQWVEGLRRGASAQHQAGS</sequence>
<dbReference type="InterPro" id="IPR039538">
    <property type="entry name" value="BetI_C"/>
</dbReference>
<evidence type="ECO:0000313" key="8">
    <source>
        <dbReference type="Proteomes" id="UP000680348"/>
    </source>
</evidence>
<dbReference type="GO" id="GO:0000976">
    <property type="term" value="F:transcription cis-regulatory region binding"/>
    <property type="evidence" value="ECO:0007669"/>
    <property type="project" value="TreeGrafter"/>
</dbReference>
<dbReference type="SUPFAM" id="SSF46689">
    <property type="entry name" value="Homeodomain-like"/>
    <property type="match status" value="1"/>
</dbReference>
<dbReference type="PROSITE" id="PS50977">
    <property type="entry name" value="HTH_TETR_2"/>
    <property type="match status" value="1"/>
</dbReference>
<dbReference type="EMBL" id="JAGWCR010000008">
    <property type="protein sequence ID" value="MBS3650248.1"/>
    <property type="molecule type" value="Genomic_DNA"/>
</dbReference>
<dbReference type="RefSeq" id="WP_188255795.1">
    <property type="nucleotide sequence ID" value="NZ_JABVCF010000008.1"/>
</dbReference>
<keyword evidence="8" id="KW-1185">Reference proteome</keyword>
<feature type="domain" description="HTH tetR-type" evidence="6">
    <location>
        <begin position="19"/>
        <end position="79"/>
    </location>
</feature>
<protein>
    <submittedName>
        <fullName evidence="7">TetR family transcriptional regulator C-terminal domain-containing protein</fullName>
    </submittedName>
</protein>
<dbReference type="InterPro" id="IPR009057">
    <property type="entry name" value="Homeodomain-like_sf"/>
</dbReference>
<dbReference type="SUPFAM" id="SSF48498">
    <property type="entry name" value="Tetracyclin repressor-like, C-terminal domain"/>
    <property type="match status" value="1"/>
</dbReference>
<keyword evidence="1" id="KW-0678">Repressor</keyword>
<dbReference type="InterPro" id="IPR050109">
    <property type="entry name" value="HTH-type_TetR-like_transc_reg"/>
</dbReference>
<evidence type="ECO:0000256" key="4">
    <source>
        <dbReference type="ARBA" id="ARBA00023163"/>
    </source>
</evidence>
<dbReference type="InterPro" id="IPR001647">
    <property type="entry name" value="HTH_TetR"/>
</dbReference>